<evidence type="ECO:0000313" key="2">
    <source>
        <dbReference type="EMBL" id="KIH58384.1"/>
    </source>
</evidence>
<evidence type="ECO:0008006" key="4">
    <source>
        <dbReference type="Google" id="ProtNLM"/>
    </source>
</evidence>
<feature type="chain" id="PRO_5002161226" description="CC domain-containing protein" evidence="1">
    <location>
        <begin position="25"/>
        <end position="157"/>
    </location>
</feature>
<name>A0A0C2GHS3_9BILA</name>
<dbReference type="AlphaFoldDB" id="A0A0C2GHS3"/>
<evidence type="ECO:0000256" key="1">
    <source>
        <dbReference type="SAM" id="SignalP"/>
    </source>
</evidence>
<keyword evidence="1" id="KW-0732">Signal</keyword>
<reference evidence="2 3" key="1">
    <citation type="submission" date="2013-12" db="EMBL/GenBank/DDBJ databases">
        <title>Draft genome of the parsitic nematode Ancylostoma duodenale.</title>
        <authorList>
            <person name="Mitreva M."/>
        </authorList>
    </citation>
    <scope>NUCLEOTIDE SEQUENCE [LARGE SCALE GENOMIC DNA]</scope>
    <source>
        <strain evidence="2 3">Zhejiang</strain>
    </source>
</reference>
<protein>
    <recommendedName>
        <fullName evidence="4">CC domain-containing protein</fullName>
    </recommendedName>
</protein>
<dbReference type="Proteomes" id="UP000054047">
    <property type="component" value="Unassembled WGS sequence"/>
</dbReference>
<dbReference type="InterPro" id="IPR035231">
    <property type="entry name" value="DUF5346"/>
</dbReference>
<dbReference type="Pfam" id="PF17281">
    <property type="entry name" value="DUF5346"/>
    <property type="match status" value="1"/>
</dbReference>
<gene>
    <name evidence="2" type="ORF">ANCDUO_11409</name>
</gene>
<keyword evidence="3" id="KW-1185">Reference proteome</keyword>
<dbReference type="OrthoDB" id="5815829at2759"/>
<organism evidence="2 3">
    <name type="scientific">Ancylostoma duodenale</name>
    <dbReference type="NCBI Taxonomy" id="51022"/>
    <lineage>
        <taxon>Eukaryota</taxon>
        <taxon>Metazoa</taxon>
        <taxon>Ecdysozoa</taxon>
        <taxon>Nematoda</taxon>
        <taxon>Chromadorea</taxon>
        <taxon>Rhabditida</taxon>
        <taxon>Rhabditina</taxon>
        <taxon>Rhabditomorpha</taxon>
        <taxon>Strongyloidea</taxon>
        <taxon>Ancylostomatidae</taxon>
        <taxon>Ancylostomatinae</taxon>
        <taxon>Ancylostoma</taxon>
    </lineage>
</organism>
<proteinExistence type="predicted"/>
<sequence>MFRSRLQFFLSALTIIYSVHPTYQQATGLCPDGIQSLPIDCDPKNPWPRCPPQTYCYATNSVDVGPYFCCPTGATSFSSHSVSPNNLPSSIFATTTQWPIPNPLPSIQTGTWPSGQAITPIKARKPAENEDTKRIRNSINQWLEKQQGVRSSTTSQQ</sequence>
<dbReference type="EMBL" id="KN733173">
    <property type="protein sequence ID" value="KIH58384.1"/>
    <property type="molecule type" value="Genomic_DNA"/>
</dbReference>
<accession>A0A0C2GHS3</accession>
<evidence type="ECO:0000313" key="3">
    <source>
        <dbReference type="Proteomes" id="UP000054047"/>
    </source>
</evidence>
<feature type="signal peptide" evidence="1">
    <location>
        <begin position="1"/>
        <end position="24"/>
    </location>
</feature>